<sequence length="321" mass="35362">MAAFDVTAAQIVGLFMASVFYDVSFGLRRNLDAFVFQFAKGVHPADEFAEISDWVNVMKFADYAAQTFIGDGILIYRCYIIFNKRWWVVILPILMWLATAVCSGVTVYIEATIGSGDLGQSQFEPFISSTLSLTLATNVITTALIVYRIYKIQSRAANHTVSTGSTSSPYSRLIRTLIECGAMYTASIIVLFACYLADSNAILPVSNSVVQIIGITFNLLILNIDRGSATQPMSSHSNSAFSGSNGLALHQLRIKTVTTMVRDPMPDEYIIGSQVGSRVRRGHDEESLYESTVDVEKAKHSSSPDNVHEEPRRGDVKQHAF</sequence>
<proteinExistence type="predicted"/>
<reference evidence="3" key="1">
    <citation type="submission" date="2022-06" db="EMBL/GenBank/DDBJ databases">
        <title>Genome Sequence of Candolleomyces eurysporus.</title>
        <authorList>
            <person name="Buettner E."/>
        </authorList>
    </citation>
    <scope>NUCLEOTIDE SEQUENCE</scope>
    <source>
        <strain evidence="3">VTCC 930004</strain>
    </source>
</reference>
<feature type="transmembrane region" description="Helical" evidence="2">
    <location>
        <begin position="202"/>
        <end position="224"/>
    </location>
</feature>
<keyword evidence="4" id="KW-1185">Reference proteome</keyword>
<keyword evidence="2" id="KW-1133">Transmembrane helix</keyword>
<protein>
    <recommendedName>
        <fullName evidence="5">Transmembrane protein</fullName>
    </recommendedName>
</protein>
<feature type="non-terminal residue" evidence="3">
    <location>
        <position position="1"/>
    </location>
</feature>
<evidence type="ECO:0000313" key="4">
    <source>
        <dbReference type="Proteomes" id="UP001140091"/>
    </source>
</evidence>
<evidence type="ECO:0000313" key="3">
    <source>
        <dbReference type="EMBL" id="KAJ2932982.1"/>
    </source>
</evidence>
<dbReference type="OrthoDB" id="3357408at2759"/>
<feature type="region of interest" description="Disordered" evidence="1">
    <location>
        <begin position="281"/>
        <end position="321"/>
    </location>
</feature>
<name>A0A9W8JEA4_9AGAR</name>
<evidence type="ECO:0000256" key="2">
    <source>
        <dbReference type="SAM" id="Phobius"/>
    </source>
</evidence>
<feature type="transmembrane region" description="Helical" evidence="2">
    <location>
        <begin position="6"/>
        <end position="27"/>
    </location>
</feature>
<dbReference type="Proteomes" id="UP001140091">
    <property type="component" value="Unassembled WGS sequence"/>
</dbReference>
<feature type="transmembrane region" description="Helical" evidence="2">
    <location>
        <begin position="177"/>
        <end position="196"/>
    </location>
</feature>
<keyword evidence="2" id="KW-0472">Membrane</keyword>
<gene>
    <name evidence="3" type="ORF">H1R20_g4130</name>
</gene>
<keyword evidence="2" id="KW-0812">Transmembrane</keyword>
<dbReference type="AlphaFoldDB" id="A0A9W8JEA4"/>
<dbReference type="EMBL" id="JANBPK010000754">
    <property type="protein sequence ID" value="KAJ2932982.1"/>
    <property type="molecule type" value="Genomic_DNA"/>
</dbReference>
<accession>A0A9W8JEA4</accession>
<organism evidence="3 4">
    <name type="scientific">Candolleomyces eurysporus</name>
    <dbReference type="NCBI Taxonomy" id="2828524"/>
    <lineage>
        <taxon>Eukaryota</taxon>
        <taxon>Fungi</taxon>
        <taxon>Dikarya</taxon>
        <taxon>Basidiomycota</taxon>
        <taxon>Agaricomycotina</taxon>
        <taxon>Agaricomycetes</taxon>
        <taxon>Agaricomycetidae</taxon>
        <taxon>Agaricales</taxon>
        <taxon>Agaricineae</taxon>
        <taxon>Psathyrellaceae</taxon>
        <taxon>Candolleomyces</taxon>
    </lineage>
</organism>
<feature type="compositionally biased region" description="Basic and acidic residues" evidence="1">
    <location>
        <begin position="306"/>
        <end position="321"/>
    </location>
</feature>
<feature type="transmembrane region" description="Helical" evidence="2">
    <location>
        <begin position="86"/>
        <end position="109"/>
    </location>
</feature>
<feature type="transmembrane region" description="Helical" evidence="2">
    <location>
        <begin position="129"/>
        <end position="150"/>
    </location>
</feature>
<evidence type="ECO:0000256" key="1">
    <source>
        <dbReference type="SAM" id="MobiDB-lite"/>
    </source>
</evidence>
<evidence type="ECO:0008006" key="5">
    <source>
        <dbReference type="Google" id="ProtNLM"/>
    </source>
</evidence>
<comment type="caution">
    <text evidence="3">The sequence shown here is derived from an EMBL/GenBank/DDBJ whole genome shotgun (WGS) entry which is preliminary data.</text>
</comment>